<keyword evidence="1" id="KW-0233">DNA recombination</keyword>
<dbReference type="Proteomes" id="UP000332933">
    <property type="component" value="Unassembled WGS sequence"/>
</dbReference>
<dbReference type="GO" id="GO:0006310">
    <property type="term" value="P:DNA recombination"/>
    <property type="evidence" value="ECO:0007669"/>
    <property type="project" value="UniProtKB-KW"/>
</dbReference>
<evidence type="ECO:0000313" key="3">
    <source>
        <dbReference type="EMBL" id="VFU02124.1"/>
    </source>
</evidence>
<evidence type="ECO:0000256" key="1">
    <source>
        <dbReference type="ARBA" id="ARBA00023172"/>
    </source>
</evidence>
<dbReference type="EMBL" id="VJMH01007542">
    <property type="protein sequence ID" value="KAF0682363.1"/>
    <property type="molecule type" value="Genomic_DNA"/>
</dbReference>
<dbReference type="InterPro" id="IPR011010">
    <property type="entry name" value="DNA_brk_join_enz"/>
</dbReference>
<dbReference type="EMBL" id="CAADRA010007568">
    <property type="protein sequence ID" value="VFU02124.1"/>
    <property type="molecule type" value="Genomic_DNA"/>
</dbReference>
<proteinExistence type="predicted"/>
<gene>
    <name evidence="3" type="primary">Aste57867_25501</name>
    <name evidence="2" type="ORF">As57867_025422</name>
    <name evidence="3" type="ORF">ASTE57867_25501</name>
</gene>
<reference evidence="3 4" key="1">
    <citation type="submission" date="2019-03" db="EMBL/GenBank/DDBJ databases">
        <authorList>
            <person name="Gaulin E."/>
            <person name="Dumas B."/>
        </authorList>
    </citation>
    <scope>NUCLEOTIDE SEQUENCE [LARGE SCALE GENOMIC DNA]</scope>
    <source>
        <strain evidence="3">CBS 568.67</strain>
    </source>
</reference>
<dbReference type="OrthoDB" id="123561at2759"/>
<evidence type="ECO:0000313" key="4">
    <source>
        <dbReference type="Proteomes" id="UP000332933"/>
    </source>
</evidence>
<evidence type="ECO:0000313" key="2">
    <source>
        <dbReference type="EMBL" id="KAF0682363.1"/>
    </source>
</evidence>
<dbReference type="AlphaFoldDB" id="A0A485LU92"/>
<sequence>MEANSKSTKGKFKQVKREIVPILTAKRKRIKTNTSTFSFENTEKTLVFTKKMIEKRIQVTSLVQLVQLELFSFFVSSQKTRRMKTTLIVFTEDTKNENNSNWTKLVTWCKQNPEYSKDPSLERLPLLLQAICCYGGQLVMSNDDGDSPSMNVANKARAGIAEFFKYNADENENGQWFVKDGVGHGNPLTTSVVTGFVQGLKKEKKAIHVTRRAAPMSKPMLKMLYAFVDQRATISEAFRLWFKALTSLSWYACARINEILGLCFSDVGLNKTVASMYDPSDEFTYHIYTLRDRKTESGNNRTYRLYVAQDDFVQDICAKTHLDNWINFAMGTLHHEYDDDLIFPAFVLSRKYDNTSITSFKWTHKMAEGAITTLLNEVVATMLTDTAFQATQNVGVVKCFKNMYLTTHTFRRGFAQWKFFHEDKNKRWSLKILMWWGGWLEQDKCDVIMKYLLDSLNVVEEEVLADAMSPDRKHALGCQQRGFTIVTLQRKLWNEYMLEPLIYN</sequence>
<reference evidence="2" key="2">
    <citation type="submission" date="2019-06" db="EMBL/GenBank/DDBJ databases">
        <title>Genomics analysis of Aphanomyces spp. identifies a new class of oomycete effector associated with host adaptation.</title>
        <authorList>
            <person name="Gaulin E."/>
        </authorList>
    </citation>
    <scope>NUCLEOTIDE SEQUENCE</scope>
    <source>
        <strain evidence="2">CBS 578.67</strain>
    </source>
</reference>
<protein>
    <submittedName>
        <fullName evidence="3">Aste57867_25501 protein</fullName>
    </submittedName>
</protein>
<keyword evidence="4" id="KW-1185">Reference proteome</keyword>
<dbReference type="GO" id="GO:0003677">
    <property type="term" value="F:DNA binding"/>
    <property type="evidence" value="ECO:0007669"/>
    <property type="project" value="InterPro"/>
</dbReference>
<accession>A0A485LU92</accession>
<name>A0A485LU92_9STRA</name>
<dbReference type="InterPro" id="IPR013762">
    <property type="entry name" value="Integrase-like_cat_sf"/>
</dbReference>
<dbReference type="GO" id="GO:0015074">
    <property type="term" value="P:DNA integration"/>
    <property type="evidence" value="ECO:0007669"/>
    <property type="project" value="InterPro"/>
</dbReference>
<dbReference type="SUPFAM" id="SSF56349">
    <property type="entry name" value="DNA breaking-rejoining enzymes"/>
    <property type="match status" value="1"/>
</dbReference>
<dbReference type="Gene3D" id="1.10.443.10">
    <property type="entry name" value="Intergrase catalytic core"/>
    <property type="match status" value="1"/>
</dbReference>
<organism evidence="3 4">
    <name type="scientific">Aphanomyces stellatus</name>
    <dbReference type="NCBI Taxonomy" id="120398"/>
    <lineage>
        <taxon>Eukaryota</taxon>
        <taxon>Sar</taxon>
        <taxon>Stramenopiles</taxon>
        <taxon>Oomycota</taxon>
        <taxon>Saprolegniomycetes</taxon>
        <taxon>Saprolegniales</taxon>
        <taxon>Verrucalvaceae</taxon>
        <taxon>Aphanomyces</taxon>
    </lineage>
</organism>